<keyword evidence="1" id="KW-0812">Transmembrane</keyword>
<dbReference type="STRING" id="562970.Btus_0379"/>
<dbReference type="AlphaFoldDB" id="D5WT45"/>
<feature type="transmembrane region" description="Helical" evidence="1">
    <location>
        <begin position="312"/>
        <end position="336"/>
    </location>
</feature>
<dbReference type="RefSeq" id="WP_013074442.1">
    <property type="nucleotide sequence ID" value="NC_014098.1"/>
</dbReference>
<keyword evidence="1" id="KW-0472">Membrane</keyword>
<dbReference type="KEGG" id="bts:Btus_0379"/>
<feature type="transmembrane region" description="Helical" evidence="1">
    <location>
        <begin position="145"/>
        <end position="166"/>
    </location>
</feature>
<protein>
    <submittedName>
        <fullName evidence="2">Uncharacterized protein</fullName>
    </submittedName>
</protein>
<keyword evidence="3" id="KW-1185">Reference proteome</keyword>
<feature type="transmembrane region" description="Helical" evidence="1">
    <location>
        <begin position="112"/>
        <end position="133"/>
    </location>
</feature>
<evidence type="ECO:0000313" key="2">
    <source>
        <dbReference type="EMBL" id="ADG05149.1"/>
    </source>
</evidence>
<feature type="transmembrane region" description="Helical" evidence="1">
    <location>
        <begin position="238"/>
        <end position="255"/>
    </location>
</feature>
<reference evidence="2 3" key="1">
    <citation type="journal article" date="2011" name="Stand. Genomic Sci.">
        <title>Complete genome sequence of the thermophilic, hydrogen-oxidizing Bacillus tusciae type strain (T2) and reclassification in the new genus, Kyrpidia gen. nov. as Kyrpidia tusciae comb. nov. and emendation of the family Alicyclobacillaceae da Costa and Rainey, 2010.</title>
        <authorList>
            <person name="Klenk H.P."/>
            <person name="Lapidus A."/>
            <person name="Chertkov O."/>
            <person name="Copeland A."/>
            <person name="Del Rio T.G."/>
            <person name="Nolan M."/>
            <person name="Lucas S."/>
            <person name="Chen F."/>
            <person name="Tice H."/>
            <person name="Cheng J.F."/>
            <person name="Han C."/>
            <person name="Bruce D."/>
            <person name="Goodwin L."/>
            <person name="Pitluck S."/>
            <person name="Pati A."/>
            <person name="Ivanova N."/>
            <person name="Mavromatis K."/>
            <person name="Daum C."/>
            <person name="Chen A."/>
            <person name="Palaniappan K."/>
            <person name="Chang Y.J."/>
            <person name="Land M."/>
            <person name="Hauser L."/>
            <person name="Jeffries C.D."/>
            <person name="Detter J.C."/>
            <person name="Rohde M."/>
            <person name="Abt B."/>
            <person name="Pukall R."/>
            <person name="Goker M."/>
            <person name="Bristow J."/>
            <person name="Markowitz V."/>
            <person name="Hugenholtz P."/>
            <person name="Eisen J.A."/>
        </authorList>
    </citation>
    <scope>NUCLEOTIDE SEQUENCE [LARGE SCALE GENOMIC DNA]</scope>
    <source>
        <strain evidence="2 3">DSM 2912</strain>
    </source>
</reference>
<evidence type="ECO:0000313" key="3">
    <source>
        <dbReference type="Proteomes" id="UP000002368"/>
    </source>
</evidence>
<name>D5WT45_KYRT2</name>
<gene>
    <name evidence="2" type="ordered locus">Btus_0379</name>
</gene>
<feature type="transmembrane region" description="Helical" evidence="1">
    <location>
        <begin position="275"/>
        <end position="300"/>
    </location>
</feature>
<organism evidence="2 3">
    <name type="scientific">Kyrpidia tusciae (strain DSM 2912 / NBRC 15312 / T2)</name>
    <name type="common">Bacillus tusciae</name>
    <dbReference type="NCBI Taxonomy" id="562970"/>
    <lineage>
        <taxon>Bacteria</taxon>
        <taxon>Bacillati</taxon>
        <taxon>Bacillota</taxon>
        <taxon>Bacilli</taxon>
        <taxon>Bacillales</taxon>
        <taxon>Alicyclobacillaceae</taxon>
        <taxon>Kyrpidia</taxon>
    </lineage>
</organism>
<evidence type="ECO:0000256" key="1">
    <source>
        <dbReference type="SAM" id="Phobius"/>
    </source>
</evidence>
<accession>D5WT45</accession>
<dbReference type="HOGENOM" id="CLU_808414_0_0_9"/>
<dbReference type="EMBL" id="CP002017">
    <property type="protein sequence ID" value="ADG05149.1"/>
    <property type="molecule type" value="Genomic_DNA"/>
</dbReference>
<sequence length="343" mass="37413">MGIWNWNNAVAWRERRQNTSMWVLAVALISIPVIGRLLGVQLLAGVGVAAERMVREAAVQTVEVPTGYIALWSVAALLLAVTAWYREWTHQGLPTVLAGPVGRRHVAGTKWWTGWFVLQGVVLANVLVAVLMGAYDAGWWAVFDWWLSSAIGLSAVYGTGFLFAMWSGTARSASFTSAFVVFGIHVWVRILVTALGGVFGDWTWFASRIRGAVDVAVYLTVSEYLAQEAVFGNTGLKILLLAVAAVALWLAVWTFERLPLERTGKAWFFRWIETVGLWMAGITAFVIAGSMGAAVFVYLGGGGTGHVPSTPVRAGVFLVVGAVFVYLFRTLALWAARHKYAQS</sequence>
<feature type="transmembrane region" description="Helical" evidence="1">
    <location>
        <begin position="21"/>
        <end position="46"/>
    </location>
</feature>
<keyword evidence="1" id="KW-1133">Transmembrane helix</keyword>
<proteinExistence type="predicted"/>
<feature type="transmembrane region" description="Helical" evidence="1">
    <location>
        <begin position="178"/>
        <end position="199"/>
    </location>
</feature>
<dbReference type="OrthoDB" id="9814237at2"/>
<dbReference type="Proteomes" id="UP000002368">
    <property type="component" value="Chromosome"/>
</dbReference>
<feature type="transmembrane region" description="Helical" evidence="1">
    <location>
        <begin position="66"/>
        <end position="85"/>
    </location>
</feature>